<name>A0ABV8GQ01_9ACTN</name>
<dbReference type="SUPFAM" id="SSF50998">
    <property type="entry name" value="Quinoprotein alcohol dehydrogenase-like"/>
    <property type="match status" value="3"/>
</dbReference>
<feature type="domain" description="Pyrrolo-quinoline quinone repeat" evidence="2">
    <location>
        <begin position="32"/>
        <end position="179"/>
    </location>
</feature>
<dbReference type="Gene3D" id="2.130.10.10">
    <property type="entry name" value="YVTN repeat-like/Quinoprotein amine dehydrogenase"/>
    <property type="match status" value="4"/>
</dbReference>
<feature type="domain" description="Pyrrolo-quinoline quinone repeat" evidence="2">
    <location>
        <begin position="785"/>
        <end position="892"/>
    </location>
</feature>
<gene>
    <name evidence="3" type="ORF">ACFOY2_53135</name>
</gene>
<dbReference type="Proteomes" id="UP001595851">
    <property type="component" value="Unassembled WGS sequence"/>
</dbReference>
<dbReference type="RefSeq" id="WP_379535836.1">
    <property type="nucleotide sequence ID" value="NZ_JBHSBI010000055.1"/>
</dbReference>
<evidence type="ECO:0000256" key="1">
    <source>
        <dbReference type="SAM" id="MobiDB-lite"/>
    </source>
</evidence>
<dbReference type="InterPro" id="IPR002372">
    <property type="entry name" value="PQQ_rpt_dom"/>
</dbReference>
<proteinExistence type="predicted"/>
<dbReference type="InterPro" id="IPR011047">
    <property type="entry name" value="Quinoprotein_ADH-like_sf"/>
</dbReference>
<dbReference type="PANTHER" id="PTHR34512">
    <property type="entry name" value="CELL SURFACE PROTEIN"/>
    <property type="match status" value="1"/>
</dbReference>
<dbReference type="EMBL" id="JBHSBI010000055">
    <property type="protein sequence ID" value="MFC4016040.1"/>
    <property type="molecule type" value="Genomic_DNA"/>
</dbReference>
<comment type="caution">
    <text evidence="3">The sequence shown here is derived from an EMBL/GenBank/DDBJ whole genome shotgun (WGS) entry which is preliminary data.</text>
</comment>
<evidence type="ECO:0000313" key="3">
    <source>
        <dbReference type="EMBL" id="MFC4016040.1"/>
    </source>
</evidence>
<feature type="region of interest" description="Disordered" evidence="1">
    <location>
        <begin position="265"/>
        <end position="286"/>
    </location>
</feature>
<reference evidence="4" key="1">
    <citation type="journal article" date="2019" name="Int. J. Syst. Evol. Microbiol.">
        <title>The Global Catalogue of Microorganisms (GCM) 10K type strain sequencing project: providing services to taxonomists for standard genome sequencing and annotation.</title>
        <authorList>
            <consortium name="The Broad Institute Genomics Platform"/>
            <consortium name="The Broad Institute Genome Sequencing Center for Infectious Disease"/>
            <person name="Wu L."/>
            <person name="Ma J."/>
        </authorList>
    </citation>
    <scope>NUCLEOTIDE SEQUENCE [LARGE SCALE GENOMIC DNA]</scope>
    <source>
        <strain evidence="4">TBRC 1276</strain>
    </source>
</reference>
<dbReference type="PANTHER" id="PTHR34512:SF30">
    <property type="entry name" value="OUTER MEMBRANE PROTEIN ASSEMBLY FACTOR BAMB"/>
    <property type="match status" value="1"/>
</dbReference>
<evidence type="ECO:0000259" key="2">
    <source>
        <dbReference type="Pfam" id="PF13360"/>
    </source>
</evidence>
<dbReference type="InterPro" id="IPR018391">
    <property type="entry name" value="PQQ_b-propeller_rpt"/>
</dbReference>
<protein>
    <submittedName>
        <fullName evidence="3">PQQ-binding-like beta-propeller repeat protein</fullName>
    </submittedName>
</protein>
<organism evidence="3 4">
    <name type="scientific">Nonomuraea purpurea</name>
    <dbReference type="NCBI Taxonomy" id="1849276"/>
    <lineage>
        <taxon>Bacteria</taxon>
        <taxon>Bacillati</taxon>
        <taxon>Actinomycetota</taxon>
        <taxon>Actinomycetes</taxon>
        <taxon>Streptosporangiales</taxon>
        <taxon>Streptosporangiaceae</taxon>
        <taxon>Nonomuraea</taxon>
    </lineage>
</organism>
<dbReference type="SMART" id="SM00564">
    <property type="entry name" value="PQQ"/>
    <property type="match status" value="10"/>
</dbReference>
<dbReference type="Pfam" id="PF13360">
    <property type="entry name" value="PQQ_2"/>
    <property type="match status" value="3"/>
</dbReference>
<dbReference type="InterPro" id="IPR015943">
    <property type="entry name" value="WD40/YVTN_repeat-like_dom_sf"/>
</dbReference>
<evidence type="ECO:0000313" key="4">
    <source>
        <dbReference type="Proteomes" id="UP001595851"/>
    </source>
</evidence>
<feature type="domain" description="Pyrrolo-quinoline quinone repeat" evidence="2">
    <location>
        <begin position="559"/>
        <end position="695"/>
    </location>
</feature>
<accession>A0ABV8GQ01</accession>
<sequence length="892" mass="94468">MLIARAAAVLVTIALLLGAAADAPIGRLAPVQWRMAWSAPADDPKWAFKVTLSSASEQVLALADETQVRVLNARTGRSVRTLYPPGHPVTGVWVTSGTVFVLTGEVSDGEQRLQAYDAATGATLWQRTVALLSQERVPDTGRYFGPRIVVTERGVVLAERESEPLTLLSLDPRSGAAVARTVYERHCDLTAAGAHSLLLLDYCAGNRIRLSSVDPSTLRTEWSRTMPSPALRFPDPVKLGDPNGHTLTVSGDGYVEIGDAFYAPDGRRLPTPHETPRTGGSAGGGPWSEPLYLRSADPGISFLPTWPLPAFLTSLDLRTGRLHSLPLDVPSGAATLVGTAPGKAFVLLGTGRVAAYTLTYGIPTGRELFDGVPLDAWPDACGLLSAADLRPIADGYTPAPATPALFGERLPHPPQCDWIPPTDDAPVVSLAVEWVSSSSATARRIFATETADLKQSLAYDAATEGPYLLDYLGLTATGSSGAPEAVVSAGPVIVRLASTSRPALRLVAPLVRDELLARYRLARHTPAPLPRLRWSFPTDGHLMGAPTVNGDTVYAAGGGRVYAMDAATGRLWWSRAISDYVSGPMQFAGDLVYAEDPISLHALDARTGRPRWRYSSQDLVYHFLATRGRIILCAGSEIIALDAATGRRLWRFRTAGSCAGSRLVQAGGTVYMDDGAGTVHALDLATGRRRWSVRTGTDEAAGTWVTPVGKVVYVAGADRRIRALDAATGAERWSTRLGGALTSAPLAAGAAVYVRSADYKVHALDARTGRKRWTALTSVIDPALGLTVGQDHLYVVTATGIVSAFDTSTGVERWSTPMGGVIVVGPVAHKGVVYVSTQGGTVHALDEATGARKWRMLTGDAPESGSIIGNTLTYANGLIYTGGGGNVYALRP</sequence>
<keyword evidence="4" id="KW-1185">Reference proteome</keyword>